<dbReference type="AlphaFoldDB" id="H6C7P5"/>
<keyword evidence="2" id="KW-1185">Reference proteome</keyword>
<accession>H6C7P5</accession>
<reference evidence="1" key="1">
    <citation type="submission" date="2011-07" db="EMBL/GenBank/DDBJ databases">
        <title>The Genome Sequence of Exophiala (Wangiella) dermatitidis NIH/UT8656.</title>
        <authorList>
            <consortium name="The Broad Institute Genome Sequencing Platform"/>
            <person name="Cuomo C."/>
            <person name="Wang Z."/>
            <person name="Hunicke-Smith S."/>
            <person name="Szanislo P.J."/>
            <person name="Earl A."/>
            <person name="Young S.K."/>
            <person name="Zeng Q."/>
            <person name="Gargeya S."/>
            <person name="Fitzgerald M."/>
            <person name="Haas B."/>
            <person name="Abouelleil A."/>
            <person name="Alvarado L."/>
            <person name="Arachchi H.M."/>
            <person name="Berlin A."/>
            <person name="Brown A."/>
            <person name="Chapman S.B."/>
            <person name="Chen Z."/>
            <person name="Dunbar C."/>
            <person name="Freedman E."/>
            <person name="Gearin G."/>
            <person name="Gellesch M."/>
            <person name="Goldberg J."/>
            <person name="Griggs A."/>
            <person name="Gujja S."/>
            <person name="Heiman D."/>
            <person name="Howarth C."/>
            <person name="Larson L."/>
            <person name="Lui A."/>
            <person name="MacDonald P.J.P."/>
            <person name="Montmayeur A."/>
            <person name="Murphy C."/>
            <person name="Neiman D."/>
            <person name="Pearson M."/>
            <person name="Priest M."/>
            <person name="Roberts A."/>
            <person name="Saif S."/>
            <person name="Shea T."/>
            <person name="Shenoy N."/>
            <person name="Sisk P."/>
            <person name="Stolte C."/>
            <person name="Sykes S."/>
            <person name="Wortman J."/>
            <person name="Nusbaum C."/>
            <person name="Birren B."/>
        </authorList>
    </citation>
    <scope>NUCLEOTIDE SEQUENCE</scope>
    <source>
        <strain evidence="1">NIH/UT8656</strain>
    </source>
</reference>
<gene>
    <name evidence="1" type="ORF">HMPREF1120_06877</name>
</gene>
<protein>
    <submittedName>
        <fullName evidence="1">Uncharacterized protein</fullName>
    </submittedName>
</protein>
<dbReference type="VEuPathDB" id="FungiDB:HMPREF1120_06877"/>
<dbReference type="HOGENOM" id="CLU_2109022_0_0_1"/>
<evidence type="ECO:0000313" key="1">
    <source>
        <dbReference type="EMBL" id="EHY58875.1"/>
    </source>
</evidence>
<dbReference type="GeneID" id="20311516"/>
<name>H6C7P5_EXODN</name>
<proteinExistence type="predicted"/>
<dbReference type="Proteomes" id="UP000007304">
    <property type="component" value="Unassembled WGS sequence"/>
</dbReference>
<dbReference type="InParanoid" id="H6C7P5"/>
<dbReference type="RefSeq" id="XP_009159336.1">
    <property type="nucleotide sequence ID" value="XM_009161088.1"/>
</dbReference>
<evidence type="ECO:0000313" key="2">
    <source>
        <dbReference type="Proteomes" id="UP000007304"/>
    </source>
</evidence>
<organism evidence="1 2">
    <name type="scientific">Exophiala dermatitidis (strain ATCC 34100 / CBS 525.76 / NIH/UT8656)</name>
    <name type="common">Black yeast</name>
    <name type="synonym">Wangiella dermatitidis</name>
    <dbReference type="NCBI Taxonomy" id="858893"/>
    <lineage>
        <taxon>Eukaryota</taxon>
        <taxon>Fungi</taxon>
        <taxon>Dikarya</taxon>
        <taxon>Ascomycota</taxon>
        <taxon>Pezizomycotina</taxon>
        <taxon>Eurotiomycetes</taxon>
        <taxon>Chaetothyriomycetidae</taxon>
        <taxon>Chaetothyriales</taxon>
        <taxon>Herpotrichiellaceae</taxon>
        <taxon>Exophiala</taxon>
    </lineage>
</organism>
<sequence length="115" mass="12928">MPRVACCCRPPLLKSHLLSTTASLQMRSSKQTVAATQLEPPVFYISYLSLHRWAPKSLISSSSIGTSRHPILLPSSRAHRASSPQPLAFRLELMPKPRSNDELQLNAWMQHRPMV</sequence>
<dbReference type="EMBL" id="JH226135">
    <property type="protein sequence ID" value="EHY58875.1"/>
    <property type="molecule type" value="Genomic_DNA"/>
</dbReference>